<evidence type="ECO:0000256" key="3">
    <source>
        <dbReference type="ARBA" id="ARBA00022884"/>
    </source>
</evidence>
<comment type="similarity">
    <text evidence="1 6">Belongs to the universal ribosomal protein uS17 family.</text>
</comment>
<keyword evidence="2 6" id="KW-0699">rRNA-binding</keyword>
<dbReference type="NCBIfam" id="NF004123">
    <property type="entry name" value="PRK05610.1"/>
    <property type="match status" value="1"/>
</dbReference>
<organism evidence="7">
    <name type="scientific">uncultured bacterium</name>
    <name type="common">gcode 4</name>
    <dbReference type="NCBI Taxonomy" id="1234023"/>
    <lineage>
        <taxon>Bacteria</taxon>
        <taxon>environmental samples</taxon>
    </lineage>
</organism>
<dbReference type="GO" id="GO:0022627">
    <property type="term" value="C:cytosolic small ribosomal subunit"/>
    <property type="evidence" value="ECO:0007669"/>
    <property type="project" value="UniProtKB-UniRule"/>
</dbReference>
<dbReference type="GO" id="GO:0006412">
    <property type="term" value="P:translation"/>
    <property type="evidence" value="ECO:0007669"/>
    <property type="project" value="UniProtKB-UniRule"/>
</dbReference>
<keyword evidence="3 6" id="KW-0694">RNA-binding</keyword>
<dbReference type="InterPro" id="IPR012340">
    <property type="entry name" value="NA-bd_OB-fold"/>
</dbReference>
<comment type="function">
    <text evidence="6">One of the primary rRNA binding proteins, it binds specifically to the 5'-end of 16S ribosomal RNA.</text>
</comment>
<dbReference type="PANTHER" id="PTHR10744">
    <property type="entry name" value="40S RIBOSOMAL PROTEIN S11 FAMILY MEMBER"/>
    <property type="match status" value="1"/>
</dbReference>
<sequence>MRTKTWVVVSTKMDKTIVVQVDSYKIHPKYKKKYKVSSKFYAHDEANTCKEGDNVTIEETIPMSKLKRWLVSSK</sequence>
<dbReference type="AlphaFoldDB" id="K2FAT5"/>
<dbReference type="InterPro" id="IPR000266">
    <property type="entry name" value="Ribosomal_uS17"/>
</dbReference>
<evidence type="ECO:0000313" key="7">
    <source>
        <dbReference type="EMBL" id="EKE28236.1"/>
    </source>
</evidence>
<evidence type="ECO:0000256" key="1">
    <source>
        <dbReference type="ARBA" id="ARBA00010254"/>
    </source>
</evidence>
<protein>
    <recommendedName>
        <fullName evidence="6">Small ribosomal subunit protein uS17</fullName>
    </recommendedName>
</protein>
<evidence type="ECO:0000256" key="4">
    <source>
        <dbReference type="ARBA" id="ARBA00022980"/>
    </source>
</evidence>
<dbReference type="SUPFAM" id="SSF50249">
    <property type="entry name" value="Nucleic acid-binding proteins"/>
    <property type="match status" value="1"/>
</dbReference>
<dbReference type="InterPro" id="IPR019984">
    <property type="entry name" value="Ribosomal_uS17_bact/chlr"/>
</dbReference>
<gene>
    <name evidence="6 7" type="primary">rpsQ</name>
    <name evidence="7" type="ORF">ACD_3C00085G0010</name>
</gene>
<dbReference type="CDD" id="cd00364">
    <property type="entry name" value="Ribosomal_uS17"/>
    <property type="match status" value="1"/>
</dbReference>
<dbReference type="Pfam" id="PF00366">
    <property type="entry name" value="Ribosomal_S17"/>
    <property type="match status" value="1"/>
</dbReference>
<evidence type="ECO:0000256" key="5">
    <source>
        <dbReference type="ARBA" id="ARBA00023274"/>
    </source>
</evidence>
<name>K2FAT5_9BACT</name>
<evidence type="ECO:0000256" key="6">
    <source>
        <dbReference type="HAMAP-Rule" id="MF_01345"/>
    </source>
</evidence>
<comment type="subunit">
    <text evidence="6">Part of the 30S ribosomal subunit.</text>
</comment>
<reference evidence="7" key="1">
    <citation type="journal article" date="2012" name="Science">
        <title>Fermentation, hydrogen, and sulfur metabolism in multiple uncultivated bacterial phyla.</title>
        <authorList>
            <person name="Wrighton K.C."/>
            <person name="Thomas B.C."/>
            <person name="Sharon I."/>
            <person name="Miller C.S."/>
            <person name="Castelle C.J."/>
            <person name="VerBerkmoes N.C."/>
            <person name="Wilkins M.J."/>
            <person name="Hettich R.L."/>
            <person name="Lipton M.S."/>
            <person name="Williams K.H."/>
            <person name="Long P.E."/>
            <person name="Banfield J.F."/>
        </authorList>
    </citation>
    <scope>NUCLEOTIDE SEQUENCE [LARGE SCALE GENOMIC DNA]</scope>
</reference>
<accession>K2FAT5</accession>
<dbReference type="EMBL" id="AMFJ01000359">
    <property type="protein sequence ID" value="EKE28236.1"/>
    <property type="molecule type" value="Genomic_DNA"/>
</dbReference>
<dbReference type="PRINTS" id="PR00973">
    <property type="entry name" value="RIBOSOMALS17"/>
</dbReference>
<dbReference type="NCBIfam" id="TIGR03635">
    <property type="entry name" value="uS17_bact"/>
    <property type="match status" value="1"/>
</dbReference>
<dbReference type="Gene3D" id="2.40.50.140">
    <property type="entry name" value="Nucleic acid-binding proteins"/>
    <property type="match status" value="1"/>
</dbReference>
<dbReference type="GO" id="GO:0019843">
    <property type="term" value="F:rRNA binding"/>
    <property type="evidence" value="ECO:0007669"/>
    <property type="project" value="UniProtKB-UniRule"/>
</dbReference>
<dbReference type="HAMAP" id="MF_01345_B">
    <property type="entry name" value="Ribosomal_uS17_B"/>
    <property type="match status" value="1"/>
</dbReference>
<keyword evidence="4 6" id="KW-0689">Ribosomal protein</keyword>
<dbReference type="PANTHER" id="PTHR10744:SF1">
    <property type="entry name" value="SMALL RIBOSOMAL SUBUNIT PROTEIN US17M"/>
    <property type="match status" value="1"/>
</dbReference>
<evidence type="ECO:0000256" key="2">
    <source>
        <dbReference type="ARBA" id="ARBA00022730"/>
    </source>
</evidence>
<proteinExistence type="inferred from homology"/>
<dbReference type="GO" id="GO:0003735">
    <property type="term" value="F:structural constituent of ribosome"/>
    <property type="evidence" value="ECO:0007669"/>
    <property type="project" value="UniProtKB-UniRule"/>
</dbReference>
<keyword evidence="5 6" id="KW-0687">Ribonucleoprotein</keyword>
<comment type="caution">
    <text evidence="7">The sequence shown here is derived from an EMBL/GenBank/DDBJ whole genome shotgun (WGS) entry which is preliminary data.</text>
</comment>